<dbReference type="EnsemblMetazoa" id="CapteT185169">
    <property type="protein sequence ID" value="CapteP185169"/>
    <property type="gene ID" value="CapteG185169"/>
</dbReference>
<reference evidence="3 5" key="2">
    <citation type="journal article" date="2013" name="Nature">
        <title>Insights into bilaterian evolution from three spiralian genomes.</title>
        <authorList>
            <person name="Simakov O."/>
            <person name="Marletaz F."/>
            <person name="Cho S.J."/>
            <person name="Edsinger-Gonzales E."/>
            <person name="Havlak P."/>
            <person name="Hellsten U."/>
            <person name="Kuo D.H."/>
            <person name="Larsson T."/>
            <person name="Lv J."/>
            <person name="Arendt D."/>
            <person name="Savage R."/>
            <person name="Osoegawa K."/>
            <person name="de Jong P."/>
            <person name="Grimwood J."/>
            <person name="Chapman J.A."/>
            <person name="Shapiro H."/>
            <person name="Aerts A."/>
            <person name="Otillar R.P."/>
            <person name="Terry A.Y."/>
            <person name="Boore J.L."/>
            <person name="Grigoriev I.V."/>
            <person name="Lindberg D.R."/>
            <person name="Seaver E.C."/>
            <person name="Weisblat D.A."/>
            <person name="Putnam N.H."/>
            <person name="Rokhsar D.S."/>
        </authorList>
    </citation>
    <scope>NUCLEOTIDE SEQUENCE</scope>
    <source>
        <strain evidence="3 5">I ESC-2004</strain>
    </source>
</reference>
<organism evidence="3">
    <name type="scientific">Capitella teleta</name>
    <name type="common">Polychaete worm</name>
    <dbReference type="NCBI Taxonomy" id="283909"/>
    <lineage>
        <taxon>Eukaryota</taxon>
        <taxon>Metazoa</taxon>
        <taxon>Spiralia</taxon>
        <taxon>Lophotrochozoa</taxon>
        <taxon>Annelida</taxon>
        <taxon>Polychaeta</taxon>
        <taxon>Sedentaria</taxon>
        <taxon>Scolecida</taxon>
        <taxon>Capitellidae</taxon>
        <taxon>Capitella</taxon>
    </lineage>
</organism>
<reference evidence="4" key="3">
    <citation type="submission" date="2015-06" db="UniProtKB">
        <authorList>
            <consortium name="EnsemblMetazoa"/>
        </authorList>
    </citation>
    <scope>IDENTIFICATION</scope>
</reference>
<feature type="region of interest" description="Disordered" evidence="2">
    <location>
        <begin position="1"/>
        <end position="20"/>
    </location>
</feature>
<feature type="non-terminal residue" evidence="3">
    <location>
        <position position="1"/>
    </location>
</feature>
<proteinExistence type="predicted"/>
<keyword evidence="1" id="KW-0175">Coiled coil</keyword>
<evidence type="ECO:0000313" key="3">
    <source>
        <dbReference type="EMBL" id="ELT97312.1"/>
    </source>
</evidence>
<dbReference type="OrthoDB" id="8950272at2759"/>
<protein>
    <submittedName>
        <fullName evidence="3 4">Uncharacterized protein</fullName>
    </submittedName>
</protein>
<gene>
    <name evidence="3" type="ORF">CAPTEDRAFT_185169</name>
</gene>
<sequence length="248" mass="28606">IDQRLQRAEDSHNQERWTENSPQFVESCKELQDKAIEKIRPYARDRQFLISLLRKYNNGQETYKNLQDQIKKTDAKIKKVVRSFNGLGCADTIDEGAALSLQSNVYSYKEATSNGETLPAAIRRQLLDSHHMQMRAREEIQMCTEEMSLFCSYLREKEAFLNNNIELLNNPANDFCIGLRAHLLEESLRVTSKIDECSRLFSSYINVPHHHVKSGIVETSPVPEDFSLFDECPFSESDSEDSESNDEM</sequence>
<keyword evidence="5" id="KW-1185">Reference proteome</keyword>
<evidence type="ECO:0000256" key="2">
    <source>
        <dbReference type="SAM" id="MobiDB-lite"/>
    </source>
</evidence>
<dbReference type="HOGENOM" id="CLU_1122432_0_0_1"/>
<reference evidence="5" key="1">
    <citation type="submission" date="2012-12" db="EMBL/GenBank/DDBJ databases">
        <authorList>
            <person name="Hellsten U."/>
            <person name="Grimwood J."/>
            <person name="Chapman J.A."/>
            <person name="Shapiro H."/>
            <person name="Aerts A."/>
            <person name="Otillar R.P."/>
            <person name="Terry A.Y."/>
            <person name="Boore J.L."/>
            <person name="Simakov O."/>
            <person name="Marletaz F."/>
            <person name="Cho S.-J."/>
            <person name="Edsinger-Gonzales E."/>
            <person name="Havlak P."/>
            <person name="Kuo D.-H."/>
            <person name="Larsson T."/>
            <person name="Lv J."/>
            <person name="Arendt D."/>
            <person name="Savage R."/>
            <person name="Osoegawa K."/>
            <person name="de Jong P."/>
            <person name="Lindberg D.R."/>
            <person name="Seaver E.C."/>
            <person name="Weisblat D.A."/>
            <person name="Putnam N.H."/>
            <person name="Grigoriev I.V."/>
            <person name="Rokhsar D.S."/>
        </authorList>
    </citation>
    <scope>NUCLEOTIDE SEQUENCE</scope>
    <source>
        <strain evidence="5">I ESC-2004</strain>
    </source>
</reference>
<dbReference type="AlphaFoldDB" id="R7TUU0"/>
<name>R7TUU0_CAPTE</name>
<evidence type="ECO:0000256" key="1">
    <source>
        <dbReference type="SAM" id="Coils"/>
    </source>
</evidence>
<dbReference type="Proteomes" id="UP000014760">
    <property type="component" value="Unassembled WGS sequence"/>
</dbReference>
<feature type="compositionally biased region" description="Basic and acidic residues" evidence="2">
    <location>
        <begin position="1"/>
        <end position="18"/>
    </location>
</feature>
<dbReference type="EMBL" id="KB308604">
    <property type="protein sequence ID" value="ELT97312.1"/>
    <property type="molecule type" value="Genomic_DNA"/>
</dbReference>
<evidence type="ECO:0000313" key="5">
    <source>
        <dbReference type="Proteomes" id="UP000014760"/>
    </source>
</evidence>
<dbReference type="EMBL" id="AMQN01027640">
    <property type="status" value="NOT_ANNOTATED_CDS"/>
    <property type="molecule type" value="Genomic_DNA"/>
</dbReference>
<feature type="coiled-coil region" evidence="1">
    <location>
        <begin position="49"/>
        <end position="83"/>
    </location>
</feature>
<evidence type="ECO:0000313" key="4">
    <source>
        <dbReference type="EnsemblMetazoa" id="CapteP185169"/>
    </source>
</evidence>
<accession>R7TUU0</accession>